<evidence type="ECO:0000313" key="3">
    <source>
        <dbReference type="Proteomes" id="UP001168694"/>
    </source>
</evidence>
<dbReference type="EMBL" id="JAUHLN010000002">
    <property type="protein sequence ID" value="MDN4072986.1"/>
    <property type="molecule type" value="Genomic_DNA"/>
</dbReference>
<feature type="transmembrane region" description="Helical" evidence="1">
    <location>
        <begin position="177"/>
        <end position="198"/>
    </location>
</feature>
<feature type="transmembrane region" description="Helical" evidence="1">
    <location>
        <begin position="75"/>
        <end position="93"/>
    </location>
</feature>
<keyword evidence="1" id="KW-0812">Transmembrane</keyword>
<comment type="caution">
    <text evidence="2">The sequence shown here is derived from an EMBL/GenBank/DDBJ whole genome shotgun (WGS) entry which is preliminary data.</text>
</comment>
<proteinExistence type="predicted"/>
<feature type="transmembrane region" description="Helical" evidence="1">
    <location>
        <begin position="105"/>
        <end position="135"/>
    </location>
</feature>
<keyword evidence="3" id="KW-1185">Reference proteome</keyword>
<accession>A0ABT8E500</accession>
<gene>
    <name evidence="2" type="ORF">QYF49_08125</name>
</gene>
<keyword evidence="1" id="KW-0472">Membrane</keyword>
<evidence type="ECO:0000256" key="1">
    <source>
        <dbReference type="SAM" id="Phobius"/>
    </source>
</evidence>
<organism evidence="2 3">
    <name type="scientific">Fictibacillus terranigra</name>
    <dbReference type="NCBI Taxonomy" id="3058424"/>
    <lineage>
        <taxon>Bacteria</taxon>
        <taxon>Bacillati</taxon>
        <taxon>Bacillota</taxon>
        <taxon>Bacilli</taxon>
        <taxon>Bacillales</taxon>
        <taxon>Fictibacillaceae</taxon>
        <taxon>Fictibacillus</taxon>
    </lineage>
</organism>
<evidence type="ECO:0000313" key="2">
    <source>
        <dbReference type="EMBL" id="MDN4072986.1"/>
    </source>
</evidence>
<protein>
    <submittedName>
        <fullName evidence="2">YesL family protein</fullName>
    </submittedName>
</protein>
<name>A0ABT8E500_9BACL</name>
<dbReference type="Pfam" id="PF04854">
    <property type="entry name" value="DUF624"/>
    <property type="match status" value="1"/>
</dbReference>
<reference evidence="2" key="1">
    <citation type="submission" date="2023-06" db="EMBL/GenBank/DDBJ databases">
        <title>Draft Genome Sequences of Representative Paenibacillus Polymyxa, Bacillus cereus, Fictibacillus sp., and Brevibacillus agri Strains Isolated from Amazonian Dark Earth.</title>
        <authorList>
            <person name="Pellegrinetti T.A."/>
            <person name="Cunha I.C.M."/>
            <person name="Chaves M.G."/>
            <person name="Freitas A.S."/>
            <person name="Silva A.V.R."/>
            <person name="Tsai S.M."/>
            <person name="Mendes L.W."/>
        </authorList>
    </citation>
    <scope>NUCLEOTIDE SEQUENCE</scope>
    <source>
        <strain evidence="2">CENA-BCM004</strain>
    </source>
</reference>
<dbReference type="Proteomes" id="UP001168694">
    <property type="component" value="Unassembled WGS sequence"/>
</dbReference>
<keyword evidence="1" id="KW-1133">Transmembrane helix</keyword>
<sequence>MNINRLGGFVYWITEWIMRLAYVQFLWIVFIILGLGVFGFFPSTAAMFSVTRKWVSGEGDIPIFITFWQSYKKEFFKVNTLGWILLAMAYFLYSDFKFFTFGESTIFSIFKIIISIVFYLFLTMCIYFFPIYVHFQYKFLNYIKYSFLYSFVSPMKTVGLFLVTIGMYYLFLKMPVLFLFFSGSTISFVWMSVVYKVLEKGTAKSELSKNSKSIDKV</sequence>
<dbReference type="InterPro" id="IPR006938">
    <property type="entry name" value="DUF624"/>
</dbReference>
<feature type="transmembrane region" description="Helical" evidence="1">
    <location>
        <begin position="147"/>
        <end position="171"/>
    </location>
</feature>
<dbReference type="RefSeq" id="WP_290399137.1">
    <property type="nucleotide sequence ID" value="NZ_JAUHLN010000002.1"/>
</dbReference>
<feature type="transmembrane region" description="Helical" evidence="1">
    <location>
        <begin position="20"/>
        <end position="41"/>
    </location>
</feature>